<evidence type="ECO:0008006" key="9">
    <source>
        <dbReference type="Google" id="ProtNLM"/>
    </source>
</evidence>
<gene>
    <name evidence="7" type="ORF">GCM10011498_24810</name>
</gene>
<accession>A0A916VR49</accession>
<feature type="transmembrane region" description="Helical" evidence="6">
    <location>
        <begin position="152"/>
        <end position="172"/>
    </location>
</feature>
<feature type="transmembrane region" description="Helical" evidence="6">
    <location>
        <begin position="214"/>
        <end position="233"/>
    </location>
</feature>
<keyword evidence="4 6" id="KW-1133">Transmembrane helix</keyword>
<feature type="transmembrane region" description="Helical" evidence="6">
    <location>
        <begin position="12"/>
        <end position="37"/>
    </location>
</feature>
<feature type="transmembrane region" description="Helical" evidence="6">
    <location>
        <begin position="57"/>
        <end position="79"/>
    </location>
</feature>
<dbReference type="GO" id="GO:0016020">
    <property type="term" value="C:membrane"/>
    <property type="evidence" value="ECO:0007669"/>
    <property type="project" value="UniProtKB-SubCell"/>
</dbReference>
<evidence type="ECO:0000256" key="6">
    <source>
        <dbReference type="SAM" id="Phobius"/>
    </source>
</evidence>
<evidence type="ECO:0000256" key="1">
    <source>
        <dbReference type="ARBA" id="ARBA00004141"/>
    </source>
</evidence>
<evidence type="ECO:0000256" key="2">
    <source>
        <dbReference type="ARBA" id="ARBA00007375"/>
    </source>
</evidence>
<comment type="similarity">
    <text evidence="2">Belongs to the TMEM86 family.</text>
</comment>
<name>A0A916VR49_9RHOB</name>
<dbReference type="Pfam" id="PF07947">
    <property type="entry name" value="YhhN"/>
    <property type="match status" value="1"/>
</dbReference>
<dbReference type="PANTHER" id="PTHR31885">
    <property type="entry name" value="GH04784P"/>
    <property type="match status" value="1"/>
</dbReference>
<evidence type="ECO:0000256" key="3">
    <source>
        <dbReference type="ARBA" id="ARBA00022692"/>
    </source>
</evidence>
<evidence type="ECO:0000256" key="5">
    <source>
        <dbReference type="ARBA" id="ARBA00023136"/>
    </source>
</evidence>
<organism evidence="7 8">
    <name type="scientific">Neptunicoccus cionae</name>
    <dbReference type="NCBI Taxonomy" id="2035344"/>
    <lineage>
        <taxon>Bacteria</taxon>
        <taxon>Pseudomonadati</taxon>
        <taxon>Pseudomonadota</taxon>
        <taxon>Alphaproteobacteria</taxon>
        <taxon>Rhodobacterales</taxon>
        <taxon>Paracoccaceae</taxon>
        <taxon>Neptunicoccus</taxon>
    </lineage>
</organism>
<comment type="caution">
    <text evidence="7">The sequence shown here is derived from an EMBL/GenBank/DDBJ whole genome shotgun (WGS) entry which is preliminary data.</text>
</comment>
<dbReference type="Proteomes" id="UP000628017">
    <property type="component" value="Unassembled WGS sequence"/>
</dbReference>
<keyword evidence="3 6" id="KW-0812">Transmembrane</keyword>
<dbReference type="PANTHER" id="PTHR31885:SF6">
    <property type="entry name" value="GH04784P"/>
    <property type="match status" value="1"/>
</dbReference>
<evidence type="ECO:0000313" key="8">
    <source>
        <dbReference type="Proteomes" id="UP000628017"/>
    </source>
</evidence>
<protein>
    <recommendedName>
        <fullName evidence="9">Lysoplasmalogenase</fullName>
    </recommendedName>
</protein>
<dbReference type="GO" id="GO:0016787">
    <property type="term" value="F:hydrolase activity"/>
    <property type="evidence" value="ECO:0007669"/>
    <property type="project" value="TreeGrafter"/>
</dbReference>
<feature type="transmembrane region" description="Helical" evidence="6">
    <location>
        <begin position="91"/>
        <end position="111"/>
    </location>
</feature>
<comment type="subcellular location">
    <subcellularLocation>
        <location evidence="1">Membrane</location>
        <topology evidence="1">Multi-pass membrane protein</topology>
    </subcellularLocation>
</comment>
<evidence type="ECO:0000313" key="7">
    <source>
        <dbReference type="EMBL" id="GGA23054.1"/>
    </source>
</evidence>
<feature type="transmembrane region" description="Helical" evidence="6">
    <location>
        <begin position="178"/>
        <end position="202"/>
    </location>
</feature>
<evidence type="ECO:0000256" key="4">
    <source>
        <dbReference type="ARBA" id="ARBA00022989"/>
    </source>
</evidence>
<dbReference type="AlphaFoldDB" id="A0A916VR49"/>
<reference evidence="7" key="2">
    <citation type="submission" date="2020-09" db="EMBL/GenBank/DDBJ databases">
        <authorList>
            <person name="Sun Q."/>
            <person name="Zhou Y."/>
        </authorList>
    </citation>
    <scope>NUCLEOTIDE SEQUENCE</scope>
    <source>
        <strain evidence="7">CGMCC 1.15880</strain>
    </source>
</reference>
<reference evidence="7" key="1">
    <citation type="journal article" date="2014" name="Int. J. Syst. Evol. Microbiol.">
        <title>Complete genome sequence of Corynebacterium casei LMG S-19264T (=DSM 44701T), isolated from a smear-ripened cheese.</title>
        <authorList>
            <consortium name="US DOE Joint Genome Institute (JGI-PGF)"/>
            <person name="Walter F."/>
            <person name="Albersmeier A."/>
            <person name="Kalinowski J."/>
            <person name="Ruckert C."/>
        </authorList>
    </citation>
    <scope>NUCLEOTIDE SEQUENCE</scope>
    <source>
        <strain evidence="7">CGMCC 1.15880</strain>
    </source>
</reference>
<dbReference type="InterPro" id="IPR012506">
    <property type="entry name" value="TMEM86B-like"/>
</dbReference>
<keyword evidence="5 6" id="KW-0472">Membrane</keyword>
<sequence length="234" mass="24211">MMPIAFSSAELGIETAMIAQALLALGGVCAAVYWVGFCYRGESAVRSVIKTASVACLGLAGWIAGAEMSLIAALGFCALGDFALSRNGERLFLMGVAAFALGHLFYITTFVGHPESDIARLALQSRLSIVIGLGVFGLGMAAVLYRMAGTMRLAVVAYVPVIMAMGGAALVLPFSGVFVLAVCGAALFVLSDLILSLELFVLPAGSPILRLTPFAVWGAYWLAQALLLAGLVAA</sequence>
<keyword evidence="8" id="KW-1185">Reference proteome</keyword>
<feature type="transmembrane region" description="Helical" evidence="6">
    <location>
        <begin position="123"/>
        <end position="145"/>
    </location>
</feature>
<dbReference type="EMBL" id="BMKA01000003">
    <property type="protein sequence ID" value="GGA23054.1"/>
    <property type="molecule type" value="Genomic_DNA"/>
</dbReference>
<proteinExistence type="inferred from homology"/>